<dbReference type="CTD" id="91272"/>
<feature type="compositionally biased region" description="Low complexity" evidence="1">
    <location>
        <begin position="598"/>
        <end position="607"/>
    </location>
</feature>
<dbReference type="InterPro" id="IPR055264">
    <property type="entry name" value="BOD1/SHG1_dom"/>
</dbReference>
<feature type="compositionally biased region" description="Polar residues" evidence="1">
    <location>
        <begin position="854"/>
        <end position="864"/>
    </location>
</feature>
<feature type="compositionally biased region" description="Basic and acidic residues" evidence="1">
    <location>
        <begin position="171"/>
        <end position="189"/>
    </location>
</feature>
<feature type="compositionally biased region" description="Basic and acidic residues" evidence="1">
    <location>
        <begin position="452"/>
        <end position="499"/>
    </location>
</feature>
<dbReference type="OrthoDB" id="7605699at2759"/>
<feature type="compositionally biased region" description="Basic and acidic residues" evidence="1">
    <location>
        <begin position="608"/>
        <end position="622"/>
    </location>
</feature>
<dbReference type="PANTHER" id="PTHR31532">
    <property type="entry name" value="BIORIENTATION OF CHROMOSOMES IN CELL DIVISION 1 FAMILY MEMBER"/>
    <property type="match status" value="1"/>
</dbReference>
<feature type="compositionally biased region" description="Basic and acidic residues" evidence="1">
    <location>
        <begin position="230"/>
        <end position="243"/>
    </location>
</feature>
<feature type="region of interest" description="Disordered" evidence="1">
    <location>
        <begin position="962"/>
        <end position="1080"/>
    </location>
</feature>
<dbReference type="Proteomes" id="UP000515160">
    <property type="component" value="Chromosome 2R"/>
</dbReference>
<keyword evidence="3" id="KW-1185">Reference proteome</keyword>
<dbReference type="PANTHER" id="PTHR31532:SF10">
    <property type="entry name" value="BIORIENTATION OF CHROMOSOMES IN CELL DIVISION PROTEIN 1-LIKE 1"/>
    <property type="match status" value="1"/>
</dbReference>
<dbReference type="Pfam" id="PF05205">
    <property type="entry name" value="COMPASS-Shg1"/>
    <property type="match status" value="1"/>
</dbReference>
<name>A0A6P8ZB06_DROAB</name>
<feature type="compositionally biased region" description="Low complexity" evidence="1">
    <location>
        <begin position="697"/>
        <end position="711"/>
    </location>
</feature>
<feature type="compositionally biased region" description="Basic and acidic residues" evidence="1">
    <location>
        <begin position="750"/>
        <end position="783"/>
    </location>
</feature>
<feature type="compositionally biased region" description="Low complexity" evidence="1">
    <location>
        <begin position="623"/>
        <end position="648"/>
    </location>
</feature>
<dbReference type="GO" id="GO:0031297">
    <property type="term" value="P:replication fork processing"/>
    <property type="evidence" value="ECO:0007669"/>
    <property type="project" value="TreeGrafter"/>
</dbReference>
<feature type="region of interest" description="Disordered" evidence="1">
    <location>
        <begin position="750"/>
        <end position="936"/>
    </location>
</feature>
<feature type="compositionally biased region" description="Low complexity" evidence="1">
    <location>
        <begin position="784"/>
        <end position="828"/>
    </location>
</feature>
<feature type="compositionally biased region" description="Basic and acidic residues" evidence="1">
    <location>
        <begin position="1027"/>
        <end position="1042"/>
    </location>
</feature>
<feature type="compositionally biased region" description="Polar residues" evidence="1">
    <location>
        <begin position="327"/>
        <end position="336"/>
    </location>
</feature>
<sequence length="1080" mass="117695">MDNFVKTLIEEVKSQGVFDEFRFNCCLADVDTKPAYQNVRNRVETAVNDFLAKQHWTPETNKVQLRERLRKHLLDSDVLDKGVDHIVDQVVNPKVATVFEPKIESIAYKYLGIAPPPPPAHPPPRPPLLPAPPLPPYAGHSMGHMNGGSNMLQVETTGSLLPTDLEQISPDSDRATIKSDMKDDSKDEELPPPGVDDMDLDYDDTTSPAFEPASSLKEDLNNGSLNTSDSLKDVKELANDSRDAGASQTSQLSQVSSDSRLTIASTDVQQPASTNSSNIAANMSEEAQMPKFNENSSETHESSGRQLHFDIKQDAITFEGTERHNSMSEQTNGGTQALSIEDAIMSEMKANINDVNSVALEPTPTPPAAPIKTEPGAENNFNVFTDSQQPKEEPEVPEIKPELIKLEEAKPNEPEALPSATTELKDEALKAGEITASPASASSSSQNKKHSHSSDRKDKDKDKNREKRHHSSSDDKRRKSRERERERERDRDREHDKSRSKTSSSSKHSSRSSHSSSSKHRSSSSSKHDKTSSSSRSTNHESTSSTSKRSSSTRHDSSSSSSHKKHKSSSSSSKSRESREHSHSHNSSHSSHHHSSRSHNGSSSSNSKRSDRDRERDRERNKSSSNSITSNSALNSINPPAAPAPAIIQDDHNEEKAKLQKRHSHDSNDEGKPPGAAGKPQTTEPAVESQTKEKTTNGKATETNGTNGTNGSSPSEAAPQIVEAGNVVIVSDMLQQSTASFIELSSAKPVDEQHKLEADAKQPVELNEAAHEPVAESEKKLESEATATSEATSSEPELAAATETELAASSEPELAASSEPELAASTEAIPAPNEETDVQPEPSEKQIEEDTKSTDNSQNEPPTTEESKADSQVAVAEESEEVPQDSKEAPEPSSPAPAPAASPTPAEPLKKSECAEPTADHVEAQETSDACTHFEESAEEFKARLQLIEQHIKDRRTLLNVFCGVEEDVSQPTRRNSAKRRLSSEASSSKPHTTSCSSGSSSSGSPNAKVKRPRMSPTPSEISVNSKENEELDKHDKGDLSARRLSQKLCQQQRYTNDDLYKPRPLLSQRSRRRGLDAIL</sequence>
<evidence type="ECO:0000313" key="3">
    <source>
        <dbReference type="Proteomes" id="UP000515160"/>
    </source>
</evidence>
<feature type="compositionally biased region" description="Low complexity" evidence="1">
    <location>
        <begin position="532"/>
        <end position="550"/>
    </location>
</feature>
<accession>A0A6P8ZB06</accession>
<gene>
    <name evidence="4" type="primary">LOC117574035</name>
</gene>
<proteinExistence type="predicted"/>
<feature type="compositionally biased region" description="Basic and acidic residues" evidence="1">
    <location>
        <begin position="842"/>
        <end position="853"/>
    </location>
</feature>
<evidence type="ECO:0000313" key="4">
    <source>
        <dbReference type="RefSeq" id="XP_034113522.1"/>
    </source>
</evidence>
<feature type="compositionally biased region" description="Polar residues" evidence="1">
    <location>
        <begin position="1017"/>
        <end position="1026"/>
    </location>
</feature>
<feature type="region of interest" description="Disordered" evidence="1">
    <location>
        <begin position="118"/>
        <end position="336"/>
    </location>
</feature>
<feature type="compositionally biased region" description="Basic and acidic residues" evidence="1">
    <location>
        <begin position="574"/>
        <end position="583"/>
    </location>
</feature>
<feature type="compositionally biased region" description="Basic and acidic residues" evidence="1">
    <location>
        <begin position="649"/>
        <end position="658"/>
    </location>
</feature>
<dbReference type="AlphaFoldDB" id="A0A6P8ZB06"/>
<feature type="compositionally biased region" description="Low complexity" evidence="1">
    <location>
        <begin position="987"/>
        <end position="1006"/>
    </location>
</feature>
<feature type="compositionally biased region" description="Low complexity" evidence="1">
    <location>
        <begin position="501"/>
        <end position="516"/>
    </location>
</feature>
<feature type="compositionally biased region" description="Basic and acidic residues" evidence="1">
    <location>
        <begin position="908"/>
        <end position="924"/>
    </location>
</feature>
<feature type="compositionally biased region" description="Basic and acidic residues" evidence="1">
    <location>
        <begin position="389"/>
        <end position="413"/>
    </location>
</feature>
<feature type="compositionally biased region" description="Low complexity" evidence="1">
    <location>
        <begin position="436"/>
        <end position="446"/>
    </location>
</feature>
<feature type="region of interest" description="Disordered" evidence="1">
    <location>
        <begin position="358"/>
        <end position="719"/>
    </location>
</feature>
<feature type="compositionally biased region" description="Polar residues" evidence="1">
    <location>
        <begin position="246"/>
        <end position="281"/>
    </location>
</feature>
<protein>
    <submittedName>
        <fullName evidence="4">Biorientation of chromosomes in cell division protein 1-like 1</fullName>
    </submittedName>
</protein>
<dbReference type="RefSeq" id="XP_034113522.1">
    <property type="nucleotide sequence ID" value="XM_034257631.2"/>
</dbReference>
<feature type="compositionally biased region" description="Polar residues" evidence="1">
    <location>
        <begin position="147"/>
        <end position="160"/>
    </location>
</feature>
<feature type="compositionally biased region" description="Basic and acidic residues" evidence="1">
    <location>
        <begin position="297"/>
        <end position="313"/>
    </location>
</feature>
<evidence type="ECO:0000259" key="2">
    <source>
        <dbReference type="Pfam" id="PF05205"/>
    </source>
</evidence>
<feature type="compositionally biased region" description="Pro residues" evidence="1">
    <location>
        <begin position="118"/>
        <end position="136"/>
    </location>
</feature>
<organism evidence="3 4">
    <name type="scientific">Drosophila albomicans</name>
    <name type="common">Fruit fly</name>
    <dbReference type="NCBI Taxonomy" id="7291"/>
    <lineage>
        <taxon>Eukaryota</taxon>
        <taxon>Metazoa</taxon>
        <taxon>Ecdysozoa</taxon>
        <taxon>Arthropoda</taxon>
        <taxon>Hexapoda</taxon>
        <taxon>Insecta</taxon>
        <taxon>Pterygota</taxon>
        <taxon>Neoptera</taxon>
        <taxon>Endopterygota</taxon>
        <taxon>Diptera</taxon>
        <taxon>Brachycera</taxon>
        <taxon>Muscomorpha</taxon>
        <taxon>Ephydroidea</taxon>
        <taxon>Drosophilidae</taxon>
        <taxon>Drosophila</taxon>
    </lineage>
</organism>
<reference evidence="4" key="1">
    <citation type="submission" date="2025-08" db="UniProtKB">
        <authorList>
            <consortium name="RefSeq"/>
        </authorList>
    </citation>
    <scope>IDENTIFICATION</scope>
    <source>
        <strain evidence="4">15112-1751.03</strain>
        <tissue evidence="4">Whole Adult</tissue>
    </source>
</reference>
<feature type="compositionally biased region" description="Basic residues" evidence="1">
    <location>
        <begin position="584"/>
        <end position="597"/>
    </location>
</feature>
<dbReference type="GeneID" id="117574035"/>
<dbReference type="GO" id="GO:0048188">
    <property type="term" value="C:Set1C/COMPASS complex"/>
    <property type="evidence" value="ECO:0007669"/>
    <property type="project" value="TreeGrafter"/>
</dbReference>
<feature type="compositionally biased region" description="Pro residues" evidence="1">
    <location>
        <begin position="892"/>
        <end position="906"/>
    </location>
</feature>
<feature type="domain" description="BOD1/SHG1" evidence="2">
    <location>
        <begin position="8"/>
        <end position="104"/>
    </location>
</feature>
<feature type="compositionally biased region" description="Polar residues" evidence="1">
    <location>
        <begin position="379"/>
        <end position="388"/>
    </location>
</feature>
<evidence type="ECO:0000256" key="1">
    <source>
        <dbReference type="SAM" id="MobiDB-lite"/>
    </source>
</evidence>